<comment type="caution">
    <text evidence="2">The sequence shown here is derived from an EMBL/GenBank/DDBJ whole genome shotgun (WGS) entry which is preliminary data.</text>
</comment>
<proteinExistence type="predicted"/>
<sequence>DRNRVEYHKTASNDLDNRAIKKRTYVYKKARKYKPKKSKPIEQQRNKGSKKLTANGILI</sequence>
<keyword evidence="3" id="KW-1185">Reference proteome</keyword>
<evidence type="ECO:0000313" key="2">
    <source>
        <dbReference type="EMBL" id="CAG8557327.1"/>
    </source>
</evidence>
<dbReference type="Proteomes" id="UP000789396">
    <property type="component" value="Unassembled WGS sequence"/>
</dbReference>
<evidence type="ECO:0000313" key="3">
    <source>
        <dbReference type="Proteomes" id="UP000789396"/>
    </source>
</evidence>
<feature type="region of interest" description="Disordered" evidence="1">
    <location>
        <begin position="30"/>
        <end position="59"/>
    </location>
</feature>
<gene>
    <name evidence="2" type="ORF">RFULGI_LOCUS4911</name>
</gene>
<dbReference type="AlphaFoldDB" id="A0A9N9BAQ7"/>
<protein>
    <submittedName>
        <fullName evidence="2">13698_t:CDS:1</fullName>
    </submittedName>
</protein>
<organism evidence="2 3">
    <name type="scientific">Racocetra fulgida</name>
    <dbReference type="NCBI Taxonomy" id="60492"/>
    <lineage>
        <taxon>Eukaryota</taxon>
        <taxon>Fungi</taxon>
        <taxon>Fungi incertae sedis</taxon>
        <taxon>Mucoromycota</taxon>
        <taxon>Glomeromycotina</taxon>
        <taxon>Glomeromycetes</taxon>
        <taxon>Diversisporales</taxon>
        <taxon>Gigasporaceae</taxon>
        <taxon>Racocetra</taxon>
    </lineage>
</organism>
<feature type="non-terminal residue" evidence="2">
    <location>
        <position position="1"/>
    </location>
</feature>
<name>A0A9N9BAQ7_9GLOM</name>
<evidence type="ECO:0000256" key="1">
    <source>
        <dbReference type="SAM" id="MobiDB-lite"/>
    </source>
</evidence>
<reference evidence="2" key="1">
    <citation type="submission" date="2021-06" db="EMBL/GenBank/DDBJ databases">
        <authorList>
            <person name="Kallberg Y."/>
            <person name="Tangrot J."/>
            <person name="Rosling A."/>
        </authorList>
    </citation>
    <scope>NUCLEOTIDE SEQUENCE</scope>
    <source>
        <strain evidence="2">IN212</strain>
    </source>
</reference>
<dbReference type="EMBL" id="CAJVPZ010005140">
    <property type="protein sequence ID" value="CAG8557327.1"/>
    <property type="molecule type" value="Genomic_DNA"/>
</dbReference>
<accession>A0A9N9BAQ7</accession>